<dbReference type="InterPro" id="IPR029044">
    <property type="entry name" value="Nucleotide-diphossugar_trans"/>
</dbReference>
<dbReference type="CDD" id="cd04189">
    <property type="entry name" value="G1P_TT_long"/>
    <property type="match status" value="1"/>
</dbReference>
<feature type="domain" description="Nucleotidyl transferase" evidence="1">
    <location>
        <begin position="2"/>
        <end position="236"/>
    </location>
</feature>
<accession>I3TCW7</accession>
<dbReference type="STRING" id="1184251.TCELL_0180"/>
<dbReference type="NCBIfam" id="TIGR01208">
    <property type="entry name" value="rmlA_long"/>
    <property type="match status" value="1"/>
</dbReference>
<dbReference type="PANTHER" id="PTHR42883:SF2">
    <property type="entry name" value="THYMIDYLYLTRANSFERASE"/>
    <property type="match status" value="1"/>
</dbReference>
<dbReference type="FunCoup" id="I3TCW7">
    <property type="interactions" value="9"/>
</dbReference>
<dbReference type="KEGG" id="thg:TCELL_0180"/>
<dbReference type="eggNOG" id="arCOG00667">
    <property type="taxonomic scope" value="Archaea"/>
</dbReference>
<dbReference type="AlphaFoldDB" id="I3TCW7"/>
<organism evidence="2 3">
    <name type="scientific">Thermogladius calderae (strain DSM 22663 / VKM B-2946 / 1633)</name>
    <dbReference type="NCBI Taxonomy" id="1184251"/>
    <lineage>
        <taxon>Archaea</taxon>
        <taxon>Thermoproteota</taxon>
        <taxon>Thermoprotei</taxon>
        <taxon>Desulfurococcales</taxon>
        <taxon>Desulfurococcaceae</taxon>
        <taxon>Thermogladius</taxon>
    </lineage>
</organism>
<protein>
    <submittedName>
        <fullName evidence="2">Glucose-1-phosphate thymidylyltransferase</fullName>
    </submittedName>
</protein>
<dbReference type="InterPro" id="IPR005908">
    <property type="entry name" value="G1P_thy_trans_l"/>
</dbReference>
<dbReference type="SUPFAM" id="SSF53448">
    <property type="entry name" value="Nucleotide-diphospho-sugar transferases"/>
    <property type="match status" value="1"/>
</dbReference>
<dbReference type="Gene3D" id="2.160.10.10">
    <property type="entry name" value="Hexapeptide repeat proteins"/>
    <property type="match status" value="1"/>
</dbReference>
<dbReference type="GO" id="GO:0016740">
    <property type="term" value="F:transferase activity"/>
    <property type="evidence" value="ECO:0007669"/>
    <property type="project" value="UniProtKB-KW"/>
</dbReference>
<keyword evidence="2" id="KW-0808">Transferase</keyword>
<evidence type="ECO:0000313" key="3">
    <source>
        <dbReference type="Proteomes" id="UP000005270"/>
    </source>
</evidence>
<dbReference type="PANTHER" id="PTHR42883">
    <property type="entry name" value="GLUCOSE-1-PHOSPHATE THYMIDYLTRANSFERASE"/>
    <property type="match status" value="1"/>
</dbReference>
<dbReference type="Proteomes" id="UP000005270">
    <property type="component" value="Chromosome"/>
</dbReference>
<proteinExistence type="predicted"/>
<evidence type="ECO:0000313" key="2">
    <source>
        <dbReference type="EMBL" id="AFK50605.1"/>
    </source>
</evidence>
<name>I3TCW7_THEC1</name>
<dbReference type="RefSeq" id="WP_014736856.1">
    <property type="nucleotide sequence ID" value="NC_017954.1"/>
</dbReference>
<reference evidence="2 3" key="1">
    <citation type="journal article" date="2012" name="J. Bacteriol.">
        <title>Complete genome sequence of the hyperthermophilic cellulolytic Crenarchaeon 'Thermogladius cellulolyticus' 1633.</title>
        <authorList>
            <person name="Mardanov A.V."/>
            <person name="Kochetkova T.V."/>
            <person name="Beletsky A.V."/>
            <person name="Bonch-Osmolovskaya E.A."/>
            <person name="Ravin N.V."/>
            <person name="Skryabin K.G."/>
        </authorList>
    </citation>
    <scope>NUCLEOTIDE SEQUENCE [LARGE SCALE GENOMIC DNA]</scope>
    <source>
        <strain evidence="3">DSM 22663 / VKM B-2946 / 1633</strain>
    </source>
</reference>
<dbReference type="Gene3D" id="3.90.550.10">
    <property type="entry name" value="Spore Coat Polysaccharide Biosynthesis Protein SpsA, Chain A"/>
    <property type="match status" value="1"/>
</dbReference>
<keyword evidence="3" id="KW-1185">Reference proteome</keyword>
<evidence type="ECO:0000259" key="1">
    <source>
        <dbReference type="Pfam" id="PF00483"/>
    </source>
</evidence>
<gene>
    <name evidence="2" type="ordered locus">TCELL_0180</name>
</gene>
<dbReference type="HOGENOM" id="CLU_029499_0_1_2"/>
<dbReference type="EMBL" id="CP003531">
    <property type="protein sequence ID" value="AFK50605.1"/>
    <property type="molecule type" value="Genomic_DNA"/>
</dbReference>
<dbReference type="Pfam" id="PF00483">
    <property type="entry name" value="NTP_transferase"/>
    <property type="match status" value="1"/>
</dbReference>
<sequence>MKGLVLAAGEGSRLRPFTYSRPKHLIPLLGKPMVQYPIEDLVSAGVVDIGVVVGYYGDLLREALGDGSRLGARLTYIAQERRLGIAHAVYRAVEEGFLDGPFVVYLGDNIVEEGVAGFAREFAENGSDVHILLSEVEDPGRFGVAVLDSGRVVRLVEKPKEPVSNLAVVGVYFFRDPELVERAFKDLKPSWRGEYEVTELVQWFVDRGYRVTYSKIKGWWKDVGTYEGLLDAVYMLLDRVESGVRGSVNGEVRGRVVVEEGAVVEGRVYGPAYIGRGALVSRGSVVEPYTSIEEGARVYSGRVARSLVMEYSELDLGRARLVDSVLGSRARVRNTRELHGDIRLVVSDNSLVEI</sequence>
<dbReference type="InterPro" id="IPR005835">
    <property type="entry name" value="NTP_transferase_dom"/>
</dbReference>
<dbReference type="GeneID" id="13012460"/>
<dbReference type="InParanoid" id="I3TCW7"/>